<reference evidence="1" key="1">
    <citation type="submission" date="2023-08" db="EMBL/GenBank/DDBJ databases">
        <authorList>
            <person name="Chen Y."/>
            <person name="Shah S."/>
            <person name="Dougan E. K."/>
            <person name="Thang M."/>
            <person name="Chan C."/>
        </authorList>
    </citation>
    <scope>NUCLEOTIDE SEQUENCE</scope>
</reference>
<dbReference type="Proteomes" id="UP001178507">
    <property type="component" value="Unassembled WGS sequence"/>
</dbReference>
<comment type="caution">
    <text evidence="1">The sequence shown here is derived from an EMBL/GenBank/DDBJ whole genome shotgun (WGS) entry which is preliminary data.</text>
</comment>
<accession>A0AA36IND4</accession>
<keyword evidence="2" id="KW-1185">Reference proteome</keyword>
<protein>
    <submittedName>
        <fullName evidence="1">Uncharacterized protein</fullName>
    </submittedName>
</protein>
<gene>
    <name evidence="1" type="ORF">EVOR1521_LOCUS15237</name>
</gene>
<evidence type="ECO:0000313" key="1">
    <source>
        <dbReference type="EMBL" id="CAJ1389663.1"/>
    </source>
</evidence>
<dbReference type="AlphaFoldDB" id="A0AA36IND4"/>
<proteinExistence type="predicted"/>
<evidence type="ECO:0000313" key="2">
    <source>
        <dbReference type="Proteomes" id="UP001178507"/>
    </source>
</evidence>
<dbReference type="EMBL" id="CAUJNA010001913">
    <property type="protein sequence ID" value="CAJ1389663.1"/>
    <property type="molecule type" value="Genomic_DNA"/>
</dbReference>
<name>A0AA36IND4_9DINO</name>
<sequence>MEVMDFPQAQLCEQLGIEVHGILGMPFFEEYDLDLDRYRARAELYLPGNAASQGFYSGVKHLPGIELPQKNLGLAVKGMAVDEAEEDPKAFIGLVDTSAAHTVVNWEAAKLLGFDGPEDGRLVQAAKVLAASADGSAEEMPVALVRLSLCSAPEGACPQASKLLVAMVTALKQSNSSEATRAPMQSAADTVGDLCFSHTFF</sequence>
<organism evidence="1 2">
    <name type="scientific">Effrenium voratum</name>
    <dbReference type="NCBI Taxonomy" id="2562239"/>
    <lineage>
        <taxon>Eukaryota</taxon>
        <taxon>Sar</taxon>
        <taxon>Alveolata</taxon>
        <taxon>Dinophyceae</taxon>
        <taxon>Suessiales</taxon>
        <taxon>Symbiodiniaceae</taxon>
        <taxon>Effrenium</taxon>
    </lineage>
</organism>